<sequence length="414" mass="44280">MATVTHYIYSHYDPKDKEALEIATGQISTSQLTEPPDDSDDPWQTESHFGANRRLANAPRFVPAVVSYDEINNMMGIPAHILAPPAPGPKSEVASWYRSLTRQTRAPQAEASSSTVVPPPVAALPDSTPAATATLVPAPPSSSDSASRQHIRPDKNTWFITRALRSGPPSKPASQALTLADLLAREPPASSPEQAVKPPVFLALGPANRGWSMLHQQGWAEGEGLGATAPRQADSRSRTNKPAISPSSAKKGKAVARTLVKQEEREVQLDSDGDVSEVRKVEVVDLTLSDSDEDGAVDADAVEILESLANPPPFTLLSPTVLADPHTKPLLTPIPTVLKSDRLGVGLKAKTVGPYKASKKRVTHNQAALAAHIREADELRQLKALVGKGSRGFARLAKADSERRRQLIASLNTS</sequence>
<dbReference type="Proteomes" id="UP000053257">
    <property type="component" value="Unassembled WGS sequence"/>
</dbReference>
<dbReference type="HOGENOM" id="CLU_056416_0_0_1"/>
<feature type="region of interest" description="Disordered" evidence="1">
    <location>
        <begin position="25"/>
        <end position="47"/>
    </location>
</feature>
<dbReference type="EMBL" id="KN840551">
    <property type="protein sequence ID" value="KIP05170.1"/>
    <property type="molecule type" value="Genomic_DNA"/>
</dbReference>
<dbReference type="PROSITE" id="PS50174">
    <property type="entry name" value="G_PATCH"/>
    <property type="match status" value="1"/>
</dbReference>
<dbReference type="OrthoDB" id="2538319at2759"/>
<reference evidence="3 4" key="1">
    <citation type="journal article" date="2014" name="PLoS Genet.">
        <title>Analysis of the Phlebiopsis gigantea genome, transcriptome and secretome provides insight into its pioneer colonization strategies of wood.</title>
        <authorList>
            <person name="Hori C."/>
            <person name="Ishida T."/>
            <person name="Igarashi K."/>
            <person name="Samejima M."/>
            <person name="Suzuki H."/>
            <person name="Master E."/>
            <person name="Ferreira P."/>
            <person name="Ruiz-Duenas F.J."/>
            <person name="Held B."/>
            <person name="Canessa P."/>
            <person name="Larrondo L.F."/>
            <person name="Schmoll M."/>
            <person name="Druzhinina I.S."/>
            <person name="Kubicek C.P."/>
            <person name="Gaskell J.A."/>
            <person name="Kersten P."/>
            <person name="St John F."/>
            <person name="Glasner J."/>
            <person name="Sabat G."/>
            <person name="Splinter BonDurant S."/>
            <person name="Syed K."/>
            <person name="Yadav J."/>
            <person name="Mgbeahuruike A.C."/>
            <person name="Kovalchuk A."/>
            <person name="Asiegbu F.O."/>
            <person name="Lackner G."/>
            <person name="Hoffmeister D."/>
            <person name="Rencoret J."/>
            <person name="Gutierrez A."/>
            <person name="Sun H."/>
            <person name="Lindquist E."/>
            <person name="Barry K."/>
            <person name="Riley R."/>
            <person name="Grigoriev I.V."/>
            <person name="Henrissat B."/>
            <person name="Kues U."/>
            <person name="Berka R.M."/>
            <person name="Martinez A.T."/>
            <person name="Covert S.F."/>
            <person name="Blanchette R.A."/>
            <person name="Cullen D."/>
        </authorList>
    </citation>
    <scope>NUCLEOTIDE SEQUENCE [LARGE SCALE GENOMIC DNA]</scope>
    <source>
        <strain evidence="3 4">11061_1 CR5-6</strain>
    </source>
</reference>
<keyword evidence="4" id="KW-1185">Reference proteome</keyword>
<protein>
    <recommendedName>
        <fullName evidence="2">G-patch domain-containing protein</fullName>
    </recommendedName>
</protein>
<name>A0A0C3S8A3_PHLG1</name>
<evidence type="ECO:0000313" key="4">
    <source>
        <dbReference type="Proteomes" id="UP000053257"/>
    </source>
</evidence>
<proteinExistence type="predicted"/>
<dbReference type="GO" id="GO:0003676">
    <property type="term" value="F:nucleic acid binding"/>
    <property type="evidence" value="ECO:0007669"/>
    <property type="project" value="InterPro"/>
</dbReference>
<dbReference type="AlphaFoldDB" id="A0A0C3S8A3"/>
<feature type="domain" description="G-patch" evidence="2">
    <location>
        <begin position="206"/>
        <end position="226"/>
    </location>
</feature>
<feature type="region of interest" description="Disordered" evidence="1">
    <location>
        <begin position="131"/>
        <end position="150"/>
    </location>
</feature>
<accession>A0A0C3S8A3</accession>
<evidence type="ECO:0000256" key="1">
    <source>
        <dbReference type="SAM" id="MobiDB-lite"/>
    </source>
</evidence>
<evidence type="ECO:0000259" key="2">
    <source>
        <dbReference type="PROSITE" id="PS50174"/>
    </source>
</evidence>
<evidence type="ECO:0000313" key="3">
    <source>
        <dbReference type="EMBL" id="KIP05170.1"/>
    </source>
</evidence>
<organism evidence="3 4">
    <name type="scientific">Phlebiopsis gigantea (strain 11061_1 CR5-6)</name>
    <name type="common">White-rot fungus</name>
    <name type="synonym">Peniophora gigantea</name>
    <dbReference type="NCBI Taxonomy" id="745531"/>
    <lineage>
        <taxon>Eukaryota</taxon>
        <taxon>Fungi</taxon>
        <taxon>Dikarya</taxon>
        <taxon>Basidiomycota</taxon>
        <taxon>Agaricomycotina</taxon>
        <taxon>Agaricomycetes</taxon>
        <taxon>Polyporales</taxon>
        <taxon>Phanerochaetaceae</taxon>
        <taxon>Phlebiopsis</taxon>
    </lineage>
</organism>
<feature type="compositionally biased region" description="Low complexity" evidence="1">
    <location>
        <begin position="131"/>
        <end position="146"/>
    </location>
</feature>
<gene>
    <name evidence="3" type="ORF">PHLGIDRAFT_74648</name>
</gene>
<dbReference type="STRING" id="745531.A0A0C3S8A3"/>
<feature type="region of interest" description="Disordered" evidence="1">
    <location>
        <begin position="225"/>
        <end position="254"/>
    </location>
</feature>
<dbReference type="InterPro" id="IPR000467">
    <property type="entry name" value="G_patch_dom"/>
</dbReference>